<sequence>MAEGGADSSSFGIGQGKYLMQFSGTKSGQSEINFRPNNHTVKENYMVHDVNQTFPVISTPRPDKMEISNSHGISGLGILVEELGRKIGESEWVNMMQLYLQKRNVIIPDQADEIISHLMGRARDVVKVSLRSNPTMPLADFYSTLPRHGENPVDYWLCLNKAADTSMERQVPPSQYQKLCVALNEMEERGIICKSISEFASPLVLCWKKNANLPICTDFRWLNAGTVKDAHPLPHPEDYLAALCEEGVSTDPGKVKAIAQITSVDLMCPDGVTPGVKKARGMGCRGVPISKKITPDDWSPACEEALSALKEALLSNVVLAHLDFSRPCILATHASSQGLGAVLSQMSPGENRICVCKRVTVQSASQISSTPP</sequence>
<dbReference type="InterPro" id="IPR041577">
    <property type="entry name" value="RT_RNaseH_2"/>
</dbReference>
<proteinExistence type="predicted"/>
<feature type="domain" description="Reverse transcriptase/retrotransposon-derived protein RNase H-like" evidence="2">
    <location>
        <begin position="298"/>
        <end position="355"/>
    </location>
</feature>
<dbReference type="PANTHER" id="PTHR37984:SF5">
    <property type="entry name" value="PROTEIN NYNRIN-LIKE"/>
    <property type="match status" value="1"/>
</dbReference>
<protein>
    <submittedName>
        <fullName evidence="3">Transposon Tf2-11 polyprotein</fullName>
    </submittedName>
</protein>
<dbReference type="Proteomes" id="UP000830375">
    <property type="component" value="Unassembled WGS sequence"/>
</dbReference>
<dbReference type="InterPro" id="IPR043502">
    <property type="entry name" value="DNA/RNA_pol_sf"/>
</dbReference>
<keyword evidence="4" id="KW-1185">Reference proteome</keyword>
<dbReference type="EMBL" id="JACTAM010002123">
    <property type="protein sequence ID" value="KAI2645971.1"/>
    <property type="molecule type" value="Genomic_DNA"/>
</dbReference>
<comment type="caution">
    <text evidence="3">The sequence shown here is derived from an EMBL/GenBank/DDBJ whole genome shotgun (WGS) entry which is preliminary data.</text>
</comment>
<evidence type="ECO:0000313" key="4">
    <source>
        <dbReference type="Proteomes" id="UP000830375"/>
    </source>
</evidence>
<evidence type="ECO:0000256" key="1">
    <source>
        <dbReference type="ARBA" id="ARBA00023268"/>
    </source>
</evidence>
<name>A0ABQ8L8F8_LABRO</name>
<organism evidence="3 4">
    <name type="scientific">Labeo rohita</name>
    <name type="common">Indian major carp</name>
    <name type="synonym">Cyprinus rohita</name>
    <dbReference type="NCBI Taxonomy" id="84645"/>
    <lineage>
        <taxon>Eukaryota</taxon>
        <taxon>Metazoa</taxon>
        <taxon>Chordata</taxon>
        <taxon>Craniata</taxon>
        <taxon>Vertebrata</taxon>
        <taxon>Euteleostomi</taxon>
        <taxon>Actinopterygii</taxon>
        <taxon>Neopterygii</taxon>
        <taxon>Teleostei</taxon>
        <taxon>Ostariophysi</taxon>
        <taxon>Cypriniformes</taxon>
        <taxon>Cyprinidae</taxon>
        <taxon>Labeoninae</taxon>
        <taxon>Labeonini</taxon>
        <taxon>Labeo</taxon>
    </lineage>
</organism>
<keyword evidence="1" id="KW-0511">Multifunctional enzyme</keyword>
<reference evidence="3 4" key="1">
    <citation type="submission" date="2022-01" db="EMBL/GenBank/DDBJ databases">
        <title>A high-quality chromosome-level genome assembly of rohu carp, Labeo rohita.</title>
        <authorList>
            <person name="Arick M.A. II"/>
            <person name="Hsu C.-Y."/>
            <person name="Magbanua Z."/>
            <person name="Pechanova O."/>
            <person name="Grover C."/>
            <person name="Miller E."/>
            <person name="Thrash A."/>
            <person name="Ezzel L."/>
            <person name="Alam S."/>
            <person name="Benzie J."/>
            <person name="Hamilton M."/>
            <person name="Karsi A."/>
            <person name="Lawrence M.L."/>
            <person name="Peterson D.G."/>
        </authorList>
    </citation>
    <scope>NUCLEOTIDE SEQUENCE [LARGE SCALE GENOMIC DNA]</scope>
    <source>
        <strain evidence="4">BAU-BD-2019</strain>
        <tissue evidence="3">Blood</tissue>
    </source>
</reference>
<dbReference type="SUPFAM" id="SSF56672">
    <property type="entry name" value="DNA/RNA polymerases"/>
    <property type="match status" value="1"/>
</dbReference>
<evidence type="ECO:0000259" key="2">
    <source>
        <dbReference type="Pfam" id="PF17919"/>
    </source>
</evidence>
<accession>A0ABQ8L8F8</accession>
<dbReference type="InterPro" id="IPR050951">
    <property type="entry name" value="Retrovirus_Pol_polyprotein"/>
</dbReference>
<evidence type="ECO:0000313" key="3">
    <source>
        <dbReference type="EMBL" id="KAI2645971.1"/>
    </source>
</evidence>
<dbReference type="PANTHER" id="PTHR37984">
    <property type="entry name" value="PROTEIN CBG26694"/>
    <property type="match status" value="1"/>
</dbReference>
<dbReference type="Gene3D" id="3.10.10.10">
    <property type="entry name" value="HIV Type 1 Reverse Transcriptase, subunit A, domain 1"/>
    <property type="match status" value="1"/>
</dbReference>
<gene>
    <name evidence="3" type="ORF">H4Q32_025333</name>
</gene>
<dbReference type="Pfam" id="PF17919">
    <property type="entry name" value="RT_RNaseH_2"/>
    <property type="match status" value="1"/>
</dbReference>